<name>A0A3S9PWN6_9ACTO</name>
<protein>
    <submittedName>
        <fullName evidence="2">SGNH/GDSL hydrolase family protein</fullName>
    </submittedName>
</protein>
<feature type="region of interest" description="Disordered" evidence="1">
    <location>
        <begin position="55"/>
        <end position="88"/>
    </location>
</feature>
<evidence type="ECO:0000256" key="1">
    <source>
        <dbReference type="SAM" id="MobiDB-lite"/>
    </source>
</evidence>
<dbReference type="RefSeq" id="WP_126703565.1">
    <property type="nucleotide sequence ID" value="NZ_CP034593.1"/>
</dbReference>
<dbReference type="InterPro" id="IPR036514">
    <property type="entry name" value="SGNH_hydro_sf"/>
</dbReference>
<keyword evidence="2" id="KW-0378">Hydrolase</keyword>
<dbReference type="SUPFAM" id="SSF52266">
    <property type="entry name" value="SGNH hydrolase"/>
    <property type="match status" value="1"/>
</dbReference>
<sequence>MSRIRDKSFWGLAGLLILGLLAVVLSISAIGSVKSNSDTSIPARTSFAFNASVDEEELSSEVSPSDETSVTGEERTDDATEGSSSDEIEDEVLVAVVGDSNSIGDPVDTWLGPVSDQLGWENVANLSAPGRGYITTPRACDASPCAPFSGTVEAVAVNNPDIVIIFGGVADGDVPITETAAQTFADMRSALPEAEIIAISPVYSEETVPNWAPLHAASIQAGVEAAGGTYVDVGQPALGDGETMSADAHEEIARIVIETLQ</sequence>
<dbReference type="Gene3D" id="3.40.50.1110">
    <property type="entry name" value="SGNH hydrolase"/>
    <property type="match status" value="1"/>
</dbReference>
<reference evidence="2 3" key="1">
    <citation type="submission" date="2018-12" db="EMBL/GenBank/DDBJ databases">
        <title>Complete genome sequence of Flaviflexus sp. H23T48.</title>
        <authorList>
            <person name="Bae J.-W."/>
            <person name="Lee J.-Y."/>
        </authorList>
    </citation>
    <scope>NUCLEOTIDE SEQUENCE [LARGE SCALE GENOMIC DNA]</scope>
    <source>
        <strain evidence="2 3">H23T48</strain>
    </source>
</reference>
<dbReference type="AlphaFoldDB" id="A0A3S9PWN6"/>
<feature type="compositionally biased region" description="Acidic residues" evidence="1">
    <location>
        <begin position="79"/>
        <end position="88"/>
    </location>
</feature>
<evidence type="ECO:0000313" key="3">
    <source>
        <dbReference type="Proteomes" id="UP000280344"/>
    </source>
</evidence>
<dbReference type="GO" id="GO:0016787">
    <property type="term" value="F:hydrolase activity"/>
    <property type="evidence" value="ECO:0007669"/>
    <property type="project" value="UniProtKB-KW"/>
</dbReference>
<dbReference type="Proteomes" id="UP000280344">
    <property type="component" value="Chromosome"/>
</dbReference>
<proteinExistence type="predicted"/>
<evidence type="ECO:0000313" key="2">
    <source>
        <dbReference type="EMBL" id="AZQ76757.1"/>
    </source>
</evidence>
<dbReference type="KEGG" id="flh:EJ997_04750"/>
<dbReference type="OrthoDB" id="8215557at2"/>
<dbReference type="EMBL" id="CP034593">
    <property type="protein sequence ID" value="AZQ76757.1"/>
    <property type="molecule type" value="Genomic_DNA"/>
</dbReference>
<keyword evidence="3" id="KW-1185">Reference proteome</keyword>
<organism evidence="2 3">
    <name type="scientific">Flaviflexus ciconiae</name>
    <dbReference type="NCBI Taxonomy" id="2496867"/>
    <lineage>
        <taxon>Bacteria</taxon>
        <taxon>Bacillati</taxon>
        <taxon>Actinomycetota</taxon>
        <taxon>Actinomycetes</taxon>
        <taxon>Actinomycetales</taxon>
        <taxon>Actinomycetaceae</taxon>
        <taxon>Flaviflexus</taxon>
    </lineage>
</organism>
<dbReference type="CDD" id="cd00229">
    <property type="entry name" value="SGNH_hydrolase"/>
    <property type="match status" value="1"/>
</dbReference>
<accession>A0A3S9PWN6</accession>
<gene>
    <name evidence="2" type="ORF">EJ997_04750</name>
</gene>